<evidence type="ECO:0000256" key="1">
    <source>
        <dbReference type="SAM" id="Coils"/>
    </source>
</evidence>
<accession>A0A7J7JWE9</accession>
<reference evidence="3" key="1">
    <citation type="submission" date="2020-06" db="EMBL/GenBank/DDBJ databases">
        <title>Draft genome of Bugula neritina, a colonial animal packing powerful symbionts and potential medicines.</title>
        <authorList>
            <person name="Rayko M."/>
        </authorList>
    </citation>
    <scope>NUCLEOTIDE SEQUENCE [LARGE SCALE GENOMIC DNA]</scope>
    <source>
        <strain evidence="3">Kwan_BN1</strain>
    </source>
</reference>
<evidence type="ECO:0000256" key="2">
    <source>
        <dbReference type="SAM" id="MobiDB-lite"/>
    </source>
</evidence>
<evidence type="ECO:0000313" key="4">
    <source>
        <dbReference type="Proteomes" id="UP000593567"/>
    </source>
</evidence>
<organism evidence="3 4">
    <name type="scientific">Bugula neritina</name>
    <name type="common">Brown bryozoan</name>
    <name type="synonym">Sertularia neritina</name>
    <dbReference type="NCBI Taxonomy" id="10212"/>
    <lineage>
        <taxon>Eukaryota</taxon>
        <taxon>Metazoa</taxon>
        <taxon>Spiralia</taxon>
        <taxon>Lophotrochozoa</taxon>
        <taxon>Bryozoa</taxon>
        <taxon>Gymnolaemata</taxon>
        <taxon>Cheilostomatida</taxon>
        <taxon>Flustrina</taxon>
        <taxon>Buguloidea</taxon>
        <taxon>Bugulidae</taxon>
        <taxon>Bugula</taxon>
    </lineage>
</organism>
<dbReference type="AlphaFoldDB" id="A0A7J7JWE9"/>
<proteinExistence type="predicted"/>
<evidence type="ECO:0000313" key="3">
    <source>
        <dbReference type="EMBL" id="KAF6030011.1"/>
    </source>
</evidence>
<comment type="caution">
    <text evidence="3">The sequence shown here is derived from an EMBL/GenBank/DDBJ whole genome shotgun (WGS) entry which is preliminary data.</text>
</comment>
<feature type="coiled-coil region" evidence="1">
    <location>
        <begin position="149"/>
        <end position="176"/>
    </location>
</feature>
<feature type="compositionally biased region" description="Polar residues" evidence="2">
    <location>
        <begin position="64"/>
        <end position="98"/>
    </location>
</feature>
<protein>
    <submittedName>
        <fullName evidence="3">Uncharacterized protein</fullName>
    </submittedName>
</protein>
<keyword evidence="4" id="KW-1185">Reference proteome</keyword>
<dbReference type="Proteomes" id="UP000593567">
    <property type="component" value="Unassembled WGS sequence"/>
</dbReference>
<gene>
    <name evidence="3" type="ORF">EB796_011666</name>
</gene>
<keyword evidence="1" id="KW-0175">Coiled coil</keyword>
<dbReference type="EMBL" id="VXIV02001763">
    <property type="protein sequence ID" value="KAF6030011.1"/>
    <property type="molecule type" value="Genomic_DNA"/>
</dbReference>
<name>A0A7J7JWE9_BUGNE</name>
<feature type="region of interest" description="Disordered" evidence="2">
    <location>
        <begin position="62"/>
        <end position="100"/>
    </location>
</feature>
<sequence>MKALTGVAPPIMLTSFCHMTHVFLVDEVYLERLKKKQKRKRTNRVSDASKIINRPLPESKIAEHNSSNYEKLSQQPKKVTESLSKSTNNMNMSLSKTTYLVGDSRSKVKATLKTESMSSHDTPEPPPDPKVTSTLMTMPNMMMQQQQALIEQQQQQQQQQALMEQQQQQQALMEQQQNMNYMMSQQLHSQQSHMMGYMPQRPAASQMHWLSPPSTSYRTQQPAMPPSMSTYYRNASMSHTHQFQPPQPKRFSYMY</sequence>